<organism evidence="1 2">
    <name type="scientific">Elysia crispata</name>
    <name type="common">lettuce slug</name>
    <dbReference type="NCBI Taxonomy" id="231223"/>
    <lineage>
        <taxon>Eukaryota</taxon>
        <taxon>Metazoa</taxon>
        <taxon>Spiralia</taxon>
        <taxon>Lophotrochozoa</taxon>
        <taxon>Mollusca</taxon>
        <taxon>Gastropoda</taxon>
        <taxon>Heterobranchia</taxon>
        <taxon>Euthyneura</taxon>
        <taxon>Panpulmonata</taxon>
        <taxon>Sacoglossa</taxon>
        <taxon>Placobranchoidea</taxon>
        <taxon>Plakobranchidae</taxon>
        <taxon>Elysia</taxon>
    </lineage>
</organism>
<comment type="caution">
    <text evidence="1">The sequence shown here is derived from an EMBL/GenBank/DDBJ whole genome shotgun (WGS) entry which is preliminary data.</text>
</comment>
<keyword evidence="2" id="KW-1185">Reference proteome</keyword>
<accession>A0AAE1ADG0</accession>
<dbReference type="Proteomes" id="UP001283361">
    <property type="component" value="Unassembled WGS sequence"/>
</dbReference>
<reference evidence="1" key="1">
    <citation type="journal article" date="2023" name="G3 (Bethesda)">
        <title>A reference genome for the long-term kleptoplast-retaining sea slug Elysia crispata morphotype clarki.</title>
        <authorList>
            <person name="Eastman K.E."/>
            <person name="Pendleton A.L."/>
            <person name="Shaikh M.A."/>
            <person name="Suttiyut T."/>
            <person name="Ogas R."/>
            <person name="Tomko P."/>
            <person name="Gavelis G."/>
            <person name="Widhalm J.R."/>
            <person name="Wisecaver J.H."/>
        </authorList>
    </citation>
    <scope>NUCLEOTIDE SEQUENCE</scope>
    <source>
        <strain evidence="1">ECLA1</strain>
    </source>
</reference>
<dbReference type="AlphaFoldDB" id="A0AAE1ADG0"/>
<sequence>MVTQNRGHVLQYLKFLSTLTRPCNNVRAQLTNAIRSDHDILFSQAASLDILISWQHQGFHPTMPPGTARASLTKADLRVHIEHNVNFLSSVLCMTHEASPRQRGAAVSPRAQVNRLCRQSQQSALSEAQSTRQIDTTPSDVVVVSDSYRAVSGAADSLLRLVIRMSRDSPGAAMIVPGHPLTPLCGKRPASGLHLAVNLSN</sequence>
<evidence type="ECO:0000313" key="2">
    <source>
        <dbReference type="Proteomes" id="UP001283361"/>
    </source>
</evidence>
<proteinExistence type="predicted"/>
<protein>
    <submittedName>
        <fullName evidence="1">Uncharacterized protein</fullName>
    </submittedName>
</protein>
<gene>
    <name evidence="1" type="ORF">RRG08_050832</name>
</gene>
<dbReference type="EMBL" id="JAWDGP010002060">
    <property type="protein sequence ID" value="KAK3785813.1"/>
    <property type="molecule type" value="Genomic_DNA"/>
</dbReference>
<name>A0AAE1ADG0_9GAST</name>
<evidence type="ECO:0000313" key="1">
    <source>
        <dbReference type="EMBL" id="KAK3785813.1"/>
    </source>
</evidence>